<reference evidence="1 2" key="1">
    <citation type="journal article" date="2012" name="Appl. Environ. Microbiol.">
        <title>Genome Sequence of Thermotolerant Bacillus methanolicus: Features and Regulation Related to Methylotrophy and Production of L-Lysine and L-Glutamate from Methanol.</title>
        <authorList>
            <person name="Heggeset T.M."/>
            <person name="Krog A."/>
            <person name="Balzer S."/>
            <person name="Wentzel A."/>
            <person name="Ellingsen T.E."/>
            <person name="Brautaset T."/>
        </authorList>
    </citation>
    <scope>NUCLEOTIDE SEQUENCE [LARGE SCALE GENOMIC DNA]</scope>
    <source>
        <strain evidence="1 2">PB1</strain>
    </source>
</reference>
<gene>
    <name evidence="1" type="ORF">PB1_12299</name>
</gene>
<name>I3DVR9_BACMT</name>
<comment type="caution">
    <text evidence="1">The sequence shown here is derived from an EMBL/GenBank/DDBJ whole genome shotgun (WGS) entry which is preliminary data.</text>
</comment>
<dbReference type="EMBL" id="AFEU01000003">
    <property type="protein sequence ID" value="EIJ78340.1"/>
    <property type="molecule type" value="Genomic_DNA"/>
</dbReference>
<evidence type="ECO:0000313" key="1">
    <source>
        <dbReference type="EMBL" id="EIJ78340.1"/>
    </source>
</evidence>
<dbReference type="Proteomes" id="UP000010523">
    <property type="component" value="Unassembled WGS sequence"/>
</dbReference>
<dbReference type="PATRIC" id="fig|997296.3.peg.2593"/>
<protein>
    <submittedName>
        <fullName evidence="1">Uncharacterized protein</fullName>
    </submittedName>
</protein>
<keyword evidence="2" id="KW-1185">Reference proteome</keyword>
<accession>I3DVR9</accession>
<proteinExistence type="predicted"/>
<dbReference type="AlphaFoldDB" id="I3DVR9"/>
<sequence>MNYGIVGKWFFEFVQALRPAQLIAKYYFFRFHKHFTFFEFSIRNQFLFLLLYF</sequence>
<evidence type="ECO:0000313" key="2">
    <source>
        <dbReference type="Proteomes" id="UP000010523"/>
    </source>
</evidence>
<organism evidence="1 2">
    <name type="scientific">Bacillus methanolicus PB1</name>
    <dbReference type="NCBI Taxonomy" id="997296"/>
    <lineage>
        <taxon>Bacteria</taxon>
        <taxon>Bacillati</taxon>
        <taxon>Bacillota</taxon>
        <taxon>Bacilli</taxon>
        <taxon>Bacillales</taxon>
        <taxon>Bacillaceae</taxon>
        <taxon>Bacillus</taxon>
    </lineage>
</organism>